<dbReference type="Proteomes" id="UP000266482">
    <property type="component" value="Unassembled WGS sequence"/>
</dbReference>
<dbReference type="GO" id="GO:0000166">
    <property type="term" value="F:nucleotide binding"/>
    <property type="evidence" value="ECO:0007669"/>
    <property type="project" value="InterPro"/>
</dbReference>
<gene>
    <name evidence="2" type="ORF">D3P08_22585</name>
</gene>
<accession>A0A3A1UU60</accession>
<name>A0A3A1UU60_9BACL</name>
<dbReference type="Gene3D" id="3.40.50.720">
    <property type="entry name" value="NAD(P)-binding Rossmann-like Domain"/>
    <property type="match status" value="1"/>
</dbReference>
<dbReference type="RefSeq" id="WP_119602386.1">
    <property type="nucleotide sequence ID" value="NZ_QXQA01000018.1"/>
</dbReference>
<keyword evidence="3" id="KW-1185">Reference proteome</keyword>
<protein>
    <submittedName>
        <fullName evidence="2">Gfo/Idh/MocA family oxidoreductase</fullName>
    </submittedName>
</protein>
<comment type="caution">
    <text evidence="2">The sequence shown here is derived from an EMBL/GenBank/DDBJ whole genome shotgun (WGS) entry which is preliminary data.</text>
</comment>
<dbReference type="AlphaFoldDB" id="A0A3A1UU60"/>
<dbReference type="SUPFAM" id="SSF51735">
    <property type="entry name" value="NAD(P)-binding Rossmann-fold domains"/>
    <property type="match status" value="1"/>
</dbReference>
<evidence type="ECO:0000313" key="3">
    <source>
        <dbReference type="Proteomes" id="UP000266482"/>
    </source>
</evidence>
<proteinExistence type="predicted"/>
<evidence type="ECO:0000313" key="2">
    <source>
        <dbReference type="EMBL" id="RIX49344.1"/>
    </source>
</evidence>
<dbReference type="EMBL" id="QXQA01000018">
    <property type="protein sequence ID" value="RIX49344.1"/>
    <property type="molecule type" value="Genomic_DNA"/>
</dbReference>
<feature type="domain" description="Gfo/Idh/MocA-like oxidoreductase N-terminal" evidence="1">
    <location>
        <begin position="51"/>
        <end position="134"/>
    </location>
</feature>
<dbReference type="Pfam" id="PF01408">
    <property type="entry name" value="GFO_IDH_MocA"/>
    <property type="match status" value="1"/>
</dbReference>
<sequence>MGLKIGLIGTDTSHTVAFARILNDKGHPFHVEGGSITQAVRFCSPDFELSYSREEGFSRELAEAFHIPFTSLEEIGGKCDAFLIEAADGRKHLELFSSIVAWGKPVYIDKPFAVSYDDAAHMMRLAKQHGTPLMSSSALRFAAALRQGLTGVERSGIRKATVSCPFVVEPTQSRYFWYGIHGIETLFAIMGMGCNRIDLEIDEEAERIIGVWGDGAVGEVRCCFSKDQPYEAVIETAEDTIAIRIDNRIPYYASLLENVVSFFRTGVSPVASEETLEIIAFIEAAEKRYKELQR</sequence>
<organism evidence="2 3">
    <name type="scientific">Paenibacillus nanensis</name>
    <dbReference type="NCBI Taxonomy" id="393251"/>
    <lineage>
        <taxon>Bacteria</taxon>
        <taxon>Bacillati</taxon>
        <taxon>Bacillota</taxon>
        <taxon>Bacilli</taxon>
        <taxon>Bacillales</taxon>
        <taxon>Paenibacillaceae</taxon>
        <taxon>Paenibacillus</taxon>
    </lineage>
</organism>
<reference evidence="2 3" key="1">
    <citation type="submission" date="2018-09" db="EMBL/GenBank/DDBJ databases">
        <title>Paenibacillus aracenensis nov. sp. isolated from a cave in southern Spain.</title>
        <authorList>
            <person name="Jurado V."/>
            <person name="Gutierrez-Patricio S."/>
            <person name="Gonzalez-Pimentel J.L."/>
            <person name="Miller A.Z."/>
            <person name="Laiz L."/>
            <person name="Saiz-Jimenez C."/>
        </authorList>
    </citation>
    <scope>NUCLEOTIDE SEQUENCE [LARGE SCALE GENOMIC DNA]</scope>
    <source>
        <strain evidence="2 3">DSM 22867</strain>
    </source>
</reference>
<evidence type="ECO:0000259" key="1">
    <source>
        <dbReference type="Pfam" id="PF01408"/>
    </source>
</evidence>
<dbReference type="OrthoDB" id="128220at2"/>
<dbReference type="InterPro" id="IPR000683">
    <property type="entry name" value="Gfo/Idh/MocA-like_OxRdtase_N"/>
</dbReference>
<dbReference type="InterPro" id="IPR036291">
    <property type="entry name" value="NAD(P)-bd_dom_sf"/>
</dbReference>